<evidence type="ECO:0000313" key="1">
    <source>
        <dbReference type="EMBL" id="KAJ8929774.1"/>
    </source>
</evidence>
<accession>A0AAV8WT72</accession>
<reference evidence="1" key="1">
    <citation type="journal article" date="2023" name="Insect Mol. Biol.">
        <title>Genome sequencing provides insights into the evolution of gene families encoding plant cell wall-degrading enzymes in longhorned beetles.</title>
        <authorList>
            <person name="Shin N.R."/>
            <person name="Okamura Y."/>
            <person name="Kirsch R."/>
            <person name="Pauchet Y."/>
        </authorList>
    </citation>
    <scope>NUCLEOTIDE SEQUENCE</scope>
    <source>
        <strain evidence="1">RBIC_L_NR</strain>
    </source>
</reference>
<dbReference type="Proteomes" id="UP001162156">
    <property type="component" value="Unassembled WGS sequence"/>
</dbReference>
<name>A0AAV8WT72_9CUCU</name>
<keyword evidence="2" id="KW-1185">Reference proteome</keyword>
<dbReference type="GO" id="GO:0061909">
    <property type="term" value="P:autophagosome-lysosome fusion"/>
    <property type="evidence" value="ECO:0007669"/>
    <property type="project" value="TreeGrafter"/>
</dbReference>
<gene>
    <name evidence="1" type="ORF">NQ314_017511</name>
</gene>
<organism evidence="1 2">
    <name type="scientific">Rhamnusium bicolor</name>
    <dbReference type="NCBI Taxonomy" id="1586634"/>
    <lineage>
        <taxon>Eukaryota</taxon>
        <taxon>Metazoa</taxon>
        <taxon>Ecdysozoa</taxon>
        <taxon>Arthropoda</taxon>
        <taxon>Hexapoda</taxon>
        <taxon>Insecta</taxon>
        <taxon>Pterygota</taxon>
        <taxon>Neoptera</taxon>
        <taxon>Endopterygota</taxon>
        <taxon>Coleoptera</taxon>
        <taxon>Polyphaga</taxon>
        <taxon>Cucujiformia</taxon>
        <taxon>Chrysomeloidea</taxon>
        <taxon>Cerambycidae</taxon>
        <taxon>Lepturinae</taxon>
        <taxon>Rhagiini</taxon>
        <taxon>Rhamnusium</taxon>
    </lineage>
</organism>
<proteinExistence type="predicted"/>
<protein>
    <submittedName>
        <fullName evidence="1">Uncharacterized protein</fullName>
    </submittedName>
</protein>
<comment type="caution">
    <text evidence="1">The sequence shown here is derived from an EMBL/GenBank/DDBJ whole genome shotgun (WGS) entry which is preliminary data.</text>
</comment>
<dbReference type="AlphaFoldDB" id="A0AAV8WT72"/>
<sequence>MWLAFRNLQSKKLSGKPYSSDCVLLTQINREEVGSLCNWYNFEYHYETLILKPSIRLNKFISLYYYTCSIPNPEYVLPNNDDDATVYLALDSTLILSNSDSTTSDTSDYSLHDSDDAHDMKNILENELDNNKSENEICDKKISIGTWVLVTYHSKKMMKRSAYEEADHVRRIKRIDHDLDCDNNGFTNLIIGCNNIDTMEFRSDCSAPDFITTYSCHGRWEENGTNFLITTPLSRASYGARRFCFIYKEQQGSGLVMFSTSTDSCNRLVKPGITGELIFNITTIGK</sequence>
<dbReference type="PANTHER" id="PTHR22255:SF9">
    <property type="entry name" value="LP06548P"/>
    <property type="match status" value="1"/>
</dbReference>
<dbReference type="PANTHER" id="PTHR22255">
    <property type="entry name" value="LP06548P"/>
    <property type="match status" value="1"/>
</dbReference>
<evidence type="ECO:0000313" key="2">
    <source>
        <dbReference type="Proteomes" id="UP001162156"/>
    </source>
</evidence>
<dbReference type="EMBL" id="JANEYF010004887">
    <property type="protein sequence ID" value="KAJ8929774.1"/>
    <property type="molecule type" value="Genomic_DNA"/>
</dbReference>